<name>A0AAN8KHE2_PATCE</name>
<evidence type="ECO:0000256" key="1">
    <source>
        <dbReference type="SAM" id="SignalP"/>
    </source>
</evidence>
<accession>A0AAN8KHE2</accession>
<dbReference type="Proteomes" id="UP001347796">
    <property type="component" value="Unassembled WGS sequence"/>
</dbReference>
<keyword evidence="1" id="KW-0732">Signal</keyword>
<proteinExistence type="predicted"/>
<dbReference type="EMBL" id="JAZGQO010000001">
    <property type="protein sequence ID" value="KAK6196101.1"/>
    <property type="molecule type" value="Genomic_DNA"/>
</dbReference>
<comment type="caution">
    <text evidence="2">The sequence shown here is derived from an EMBL/GenBank/DDBJ whole genome shotgun (WGS) entry which is preliminary data.</text>
</comment>
<feature type="chain" id="PRO_5043036238" evidence="1">
    <location>
        <begin position="24"/>
        <end position="113"/>
    </location>
</feature>
<dbReference type="AlphaFoldDB" id="A0AAN8KHE2"/>
<sequence>MMKIPCVVFGALCLMVLISPSEAACYGGPKNPPGADLKCSTEIGELDVGETRRDYNKCNRYYCGEIYYSVCGIGYNAGITEVDGCSLVKQEYCCYQFFSDTDPTKSCTEQYCP</sequence>
<evidence type="ECO:0000313" key="2">
    <source>
        <dbReference type="EMBL" id="KAK6196101.1"/>
    </source>
</evidence>
<reference evidence="2 3" key="1">
    <citation type="submission" date="2024-01" db="EMBL/GenBank/DDBJ databases">
        <title>The genome of the rayed Mediterranean limpet Patella caerulea (Linnaeus, 1758).</title>
        <authorList>
            <person name="Anh-Thu Weber A."/>
            <person name="Halstead-Nussloch G."/>
        </authorList>
    </citation>
    <scope>NUCLEOTIDE SEQUENCE [LARGE SCALE GENOMIC DNA]</scope>
    <source>
        <strain evidence="2">AATW-2023a</strain>
        <tissue evidence="2">Whole specimen</tissue>
    </source>
</reference>
<protein>
    <submittedName>
        <fullName evidence="2">Uncharacterized protein</fullName>
    </submittedName>
</protein>
<evidence type="ECO:0000313" key="3">
    <source>
        <dbReference type="Proteomes" id="UP001347796"/>
    </source>
</evidence>
<keyword evidence="3" id="KW-1185">Reference proteome</keyword>
<organism evidence="2 3">
    <name type="scientific">Patella caerulea</name>
    <name type="common">Rayed Mediterranean limpet</name>
    <dbReference type="NCBI Taxonomy" id="87958"/>
    <lineage>
        <taxon>Eukaryota</taxon>
        <taxon>Metazoa</taxon>
        <taxon>Spiralia</taxon>
        <taxon>Lophotrochozoa</taxon>
        <taxon>Mollusca</taxon>
        <taxon>Gastropoda</taxon>
        <taxon>Patellogastropoda</taxon>
        <taxon>Patelloidea</taxon>
        <taxon>Patellidae</taxon>
        <taxon>Patella</taxon>
    </lineage>
</organism>
<gene>
    <name evidence="2" type="ORF">SNE40_001390</name>
</gene>
<feature type="signal peptide" evidence="1">
    <location>
        <begin position="1"/>
        <end position="23"/>
    </location>
</feature>